<dbReference type="Proteomes" id="UP000318538">
    <property type="component" value="Chromosome"/>
</dbReference>
<feature type="site" description="Positions MEP for the nucleophilic attack" evidence="3">
    <location>
        <position position="224"/>
    </location>
</feature>
<protein>
    <recommendedName>
        <fullName evidence="3">2-C-methyl-D-erythritol 4-phosphate cytidylyltransferase</fullName>
        <ecNumber evidence="3">2.7.7.60</ecNumber>
    </recommendedName>
    <alternativeName>
        <fullName evidence="3">4-diphosphocytidyl-2C-methyl-D-erythritol synthase</fullName>
    </alternativeName>
    <alternativeName>
        <fullName evidence="3">MEP cytidylyltransferase</fullName>
        <shortName evidence="3">MCT</shortName>
    </alternativeName>
</protein>
<accession>A0A517NG96</accession>
<proteinExistence type="inferred from homology"/>
<dbReference type="CDD" id="cd02516">
    <property type="entry name" value="CDP-ME_synthetase"/>
    <property type="match status" value="1"/>
</dbReference>
<comment type="function">
    <text evidence="3">Catalyzes the formation of 4-diphosphocytidyl-2-C-methyl-D-erythritol from CTP and 2-C-methyl-D-erythritol 4-phosphate (MEP).</text>
</comment>
<dbReference type="NCBIfam" id="TIGR00453">
    <property type="entry name" value="ispD"/>
    <property type="match status" value="1"/>
</dbReference>
<evidence type="ECO:0000313" key="5">
    <source>
        <dbReference type="Proteomes" id="UP000318538"/>
    </source>
</evidence>
<keyword evidence="3" id="KW-0414">Isoprene biosynthesis</keyword>
<keyword evidence="2 3" id="KW-0548">Nucleotidyltransferase</keyword>
<feature type="site" description="Positions MEP for the nucleophilic attack" evidence="3">
    <location>
        <position position="170"/>
    </location>
</feature>
<evidence type="ECO:0000256" key="1">
    <source>
        <dbReference type="ARBA" id="ARBA00022679"/>
    </source>
</evidence>
<gene>
    <name evidence="3 4" type="primary">ispD</name>
    <name evidence="4" type="ORF">K227x_45600</name>
</gene>
<dbReference type="RefSeq" id="WP_315854320.1">
    <property type="nucleotide sequence ID" value="NZ_CP036525.1"/>
</dbReference>
<dbReference type="InterPro" id="IPR001228">
    <property type="entry name" value="IspD"/>
</dbReference>
<dbReference type="FunFam" id="3.90.550.10:FF:000003">
    <property type="entry name" value="2-C-methyl-D-erythritol 4-phosphate cytidylyltransferase"/>
    <property type="match status" value="1"/>
</dbReference>
<dbReference type="EC" id="2.7.7.60" evidence="3"/>
<dbReference type="Pfam" id="PF01128">
    <property type="entry name" value="IspD"/>
    <property type="match status" value="1"/>
</dbReference>
<dbReference type="InterPro" id="IPR029044">
    <property type="entry name" value="Nucleotide-diphossugar_trans"/>
</dbReference>
<evidence type="ECO:0000313" key="4">
    <source>
        <dbReference type="EMBL" id="QDT06152.1"/>
    </source>
</evidence>
<dbReference type="GO" id="GO:0019288">
    <property type="term" value="P:isopentenyl diphosphate biosynthetic process, methylerythritol 4-phosphate pathway"/>
    <property type="evidence" value="ECO:0007669"/>
    <property type="project" value="UniProtKB-UniRule"/>
</dbReference>
<dbReference type="EMBL" id="CP036525">
    <property type="protein sequence ID" value="QDT06152.1"/>
    <property type="molecule type" value="Genomic_DNA"/>
</dbReference>
<comment type="catalytic activity">
    <reaction evidence="3">
        <text>2-C-methyl-D-erythritol 4-phosphate + CTP + H(+) = 4-CDP-2-C-methyl-D-erythritol + diphosphate</text>
        <dbReference type="Rhea" id="RHEA:13429"/>
        <dbReference type="ChEBI" id="CHEBI:15378"/>
        <dbReference type="ChEBI" id="CHEBI:33019"/>
        <dbReference type="ChEBI" id="CHEBI:37563"/>
        <dbReference type="ChEBI" id="CHEBI:57823"/>
        <dbReference type="ChEBI" id="CHEBI:58262"/>
        <dbReference type="EC" id="2.7.7.60"/>
    </reaction>
</comment>
<comment type="similarity">
    <text evidence="3">Belongs to the IspD/TarI cytidylyltransferase family. IspD subfamily.</text>
</comment>
<organism evidence="4 5">
    <name type="scientific">Rubripirellula lacrimiformis</name>
    <dbReference type="NCBI Taxonomy" id="1930273"/>
    <lineage>
        <taxon>Bacteria</taxon>
        <taxon>Pseudomonadati</taxon>
        <taxon>Planctomycetota</taxon>
        <taxon>Planctomycetia</taxon>
        <taxon>Pirellulales</taxon>
        <taxon>Pirellulaceae</taxon>
        <taxon>Rubripirellula</taxon>
    </lineage>
</organism>
<dbReference type="PANTHER" id="PTHR32125">
    <property type="entry name" value="2-C-METHYL-D-ERYTHRITOL 4-PHOSPHATE CYTIDYLYLTRANSFERASE, CHLOROPLASTIC"/>
    <property type="match status" value="1"/>
</dbReference>
<dbReference type="Gene3D" id="3.90.550.10">
    <property type="entry name" value="Spore Coat Polysaccharide Biosynthesis Protein SpsA, Chain A"/>
    <property type="match status" value="1"/>
</dbReference>
<reference evidence="4 5" key="1">
    <citation type="submission" date="2019-02" db="EMBL/GenBank/DDBJ databases">
        <title>Deep-cultivation of Planctomycetes and their phenomic and genomic characterization uncovers novel biology.</title>
        <authorList>
            <person name="Wiegand S."/>
            <person name="Jogler M."/>
            <person name="Boedeker C."/>
            <person name="Pinto D."/>
            <person name="Vollmers J."/>
            <person name="Rivas-Marin E."/>
            <person name="Kohn T."/>
            <person name="Peeters S.H."/>
            <person name="Heuer A."/>
            <person name="Rast P."/>
            <person name="Oberbeckmann S."/>
            <person name="Bunk B."/>
            <person name="Jeske O."/>
            <person name="Meyerdierks A."/>
            <person name="Storesund J.E."/>
            <person name="Kallscheuer N."/>
            <person name="Luecker S."/>
            <person name="Lage O.M."/>
            <person name="Pohl T."/>
            <person name="Merkel B.J."/>
            <person name="Hornburger P."/>
            <person name="Mueller R.-W."/>
            <person name="Bruemmer F."/>
            <person name="Labrenz M."/>
            <person name="Spormann A.M."/>
            <person name="Op den Camp H."/>
            <person name="Overmann J."/>
            <person name="Amann R."/>
            <person name="Jetten M.S.M."/>
            <person name="Mascher T."/>
            <person name="Medema M.H."/>
            <person name="Devos D.P."/>
            <person name="Kaster A.-K."/>
            <person name="Ovreas L."/>
            <person name="Rohde M."/>
            <person name="Galperin M.Y."/>
            <person name="Jogler C."/>
        </authorList>
    </citation>
    <scope>NUCLEOTIDE SEQUENCE [LARGE SCALE GENOMIC DNA]</scope>
    <source>
        <strain evidence="4 5">K22_7</strain>
    </source>
</reference>
<comment type="pathway">
    <text evidence="3">Isoprenoid biosynthesis; isopentenyl diphosphate biosynthesis via DXP pathway; isopentenyl diphosphate from 1-deoxy-D-xylulose 5-phosphate: step 2/6.</text>
</comment>
<dbReference type="AlphaFoldDB" id="A0A517NG96"/>
<sequence length="254" mass="26996">MHDPSHQPPTIGAIAVVMPAAGSGQRFGSAQNKLFAMLAGKPLWYRSAAALRAQTLVGRIVMPVSAADRVVFQNQFAGLVAELGIELVGGGDERSDSVRAGMMVLVDDPQVRWIAVHDAARPLVTDSDLTAVFDVAAQTGAAILGMPVPGTIKRAVGENEATARTQTVDRRDLYVALTPQVFSTGLLKQAYQKHNGRPATDDAELVERIGHAVAIVPGRSDNLKITYPEDLLVAEAILAGRTKITADNDPSERT</sequence>
<name>A0A517NG96_9BACT</name>
<dbReference type="InterPro" id="IPR034683">
    <property type="entry name" value="IspD/TarI"/>
</dbReference>
<dbReference type="UniPathway" id="UPA00056">
    <property type="reaction ID" value="UER00093"/>
</dbReference>
<keyword evidence="1 3" id="KW-0808">Transferase</keyword>
<keyword evidence="5" id="KW-1185">Reference proteome</keyword>
<dbReference type="GO" id="GO:0050518">
    <property type="term" value="F:2-C-methyl-D-erythritol 4-phosphate cytidylyltransferase activity"/>
    <property type="evidence" value="ECO:0007669"/>
    <property type="project" value="UniProtKB-UniRule"/>
</dbReference>
<dbReference type="InterPro" id="IPR050088">
    <property type="entry name" value="IspD/TarI_cytidylyltransf_bact"/>
</dbReference>
<dbReference type="HAMAP" id="MF_00108">
    <property type="entry name" value="IspD"/>
    <property type="match status" value="1"/>
</dbReference>
<dbReference type="PANTHER" id="PTHR32125:SF4">
    <property type="entry name" value="2-C-METHYL-D-ERYTHRITOL 4-PHOSPHATE CYTIDYLYLTRANSFERASE, CHLOROPLASTIC"/>
    <property type="match status" value="1"/>
</dbReference>
<evidence type="ECO:0000256" key="2">
    <source>
        <dbReference type="ARBA" id="ARBA00022695"/>
    </source>
</evidence>
<dbReference type="SUPFAM" id="SSF53448">
    <property type="entry name" value="Nucleotide-diphospho-sugar transferases"/>
    <property type="match status" value="1"/>
</dbReference>
<evidence type="ECO:0000256" key="3">
    <source>
        <dbReference type="HAMAP-Rule" id="MF_00108"/>
    </source>
</evidence>
<feature type="site" description="Transition state stabilizer" evidence="3">
    <location>
        <position position="33"/>
    </location>
</feature>
<dbReference type="KEGG" id="rlc:K227x_45600"/>
<feature type="site" description="Transition state stabilizer" evidence="3">
    <location>
        <position position="26"/>
    </location>
</feature>